<dbReference type="EMBL" id="CBUQ010000008">
    <property type="protein sequence ID" value="CDI68194.1"/>
    <property type="molecule type" value="Genomic_DNA"/>
</dbReference>
<accession>A0AAV2W561</accession>
<dbReference type="AlphaFoldDB" id="A0AAV2W561"/>
<reference evidence="1 2" key="2">
    <citation type="submission" date="2015-01" db="EMBL/GenBank/DDBJ databases">
        <title>Genome sequence of a Bifidobacterium animalis strain.</title>
        <authorList>
            <person name="Bogovic-Matijasic B."/>
            <person name="Hacin B."/>
            <person name="Citar M."/>
            <person name="Svigelj K."/>
            <person name="Stempelj M."/>
            <person name="Rogelj I."/>
        </authorList>
    </citation>
    <scope>NUCLEOTIDE SEQUENCE [LARGE SCALE GENOMIC DNA]</scope>
    <source>
        <strain evidence="1 2">IM386</strain>
    </source>
</reference>
<evidence type="ECO:0008006" key="3">
    <source>
        <dbReference type="Google" id="ProtNLM"/>
    </source>
</evidence>
<sequence length="316" mass="35939">MRSNMEVEHALDMAEQERRCVVMPAHSLRCALLRRVGAGDVMSPARGLFVRREYWERLGAFERNRHMTRALNLQYPAWVFGGLEAACAHRIDHDISLHGNALKVIVTKRRTQSSSWIVREYRKECTAVVVDGVRVPSFACTVAEIMRDYGFVNAVIAASCALRRQVTKQQIAHELRQLGDCEPYVWRALEYASPLCANGGEARALAVMIEEGIERPVLQHEFVDPDTGRRAYSDYLWILPDGRLIVGELDGREKYVNPEMTGGRTVEECVDDERRREHLLERCGVSSIVRFRVRDTYSPAVFKRKLLAAGVPLAQQ</sequence>
<comment type="caution">
    <text evidence="1">The sequence shown here is derived from an EMBL/GenBank/DDBJ whole genome shotgun (WGS) entry which is preliminary data.</text>
</comment>
<protein>
    <recommendedName>
        <fullName evidence="3">CTP synthase</fullName>
    </recommendedName>
</protein>
<reference evidence="1 2" key="1">
    <citation type="submission" date="2013-10" db="EMBL/GenBank/DDBJ databases">
        <authorList>
            <person name="Manrique M."/>
        </authorList>
    </citation>
    <scope>NUCLEOTIDE SEQUENCE [LARGE SCALE GENOMIC DNA]</scope>
    <source>
        <strain evidence="1 2">IM386</strain>
    </source>
</reference>
<evidence type="ECO:0000313" key="2">
    <source>
        <dbReference type="Proteomes" id="UP000035645"/>
    </source>
</evidence>
<proteinExistence type="predicted"/>
<dbReference type="Proteomes" id="UP000035645">
    <property type="component" value="Unassembled WGS sequence"/>
</dbReference>
<name>A0AAV2W561_9BIFI</name>
<gene>
    <name evidence="1" type="ORF">BANIM336_01546</name>
</gene>
<dbReference type="RefSeq" id="WP_014698105.1">
    <property type="nucleotide sequence ID" value="NZ_CBUQ010000008.1"/>
</dbReference>
<organism evidence="1 2">
    <name type="scientific">Bifidobacterium animalis subsp. animalis IM386</name>
    <dbReference type="NCBI Taxonomy" id="1402194"/>
    <lineage>
        <taxon>Bacteria</taxon>
        <taxon>Bacillati</taxon>
        <taxon>Actinomycetota</taxon>
        <taxon>Actinomycetes</taxon>
        <taxon>Bifidobacteriales</taxon>
        <taxon>Bifidobacteriaceae</taxon>
        <taxon>Bifidobacterium</taxon>
    </lineage>
</organism>
<evidence type="ECO:0000313" key="1">
    <source>
        <dbReference type="EMBL" id="CDI68194.1"/>
    </source>
</evidence>